<evidence type="ECO:0000313" key="3">
    <source>
        <dbReference type="Proteomes" id="UP000231179"/>
    </source>
</evidence>
<keyword evidence="3" id="KW-1185">Reference proteome</keyword>
<feature type="transmembrane region" description="Helical" evidence="1">
    <location>
        <begin position="28"/>
        <end position="49"/>
    </location>
</feature>
<dbReference type="RefSeq" id="WP_100254890.1">
    <property type="nucleotide sequence ID" value="NZ_CP024870.1"/>
</dbReference>
<proteinExistence type="predicted"/>
<evidence type="ECO:0000256" key="1">
    <source>
        <dbReference type="SAM" id="Phobius"/>
    </source>
</evidence>
<reference evidence="2 3" key="1">
    <citation type="submission" date="2017-11" db="EMBL/GenBank/DDBJ databases">
        <title>Complete genome sequence of Spiroplasma clarkii CN-5 (DSM 19994).</title>
        <authorList>
            <person name="Tsai Y.-M."/>
            <person name="Chang A."/>
            <person name="Lo W.-S."/>
            <person name="Kuo C.-H."/>
        </authorList>
    </citation>
    <scope>NUCLEOTIDE SEQUENCE [LARGE SCALE GENOMIC DNA]</scope>
    <source>
        <strain evidence="2 3">CN-5</strain>
    </source>
</reference>
<dbReference type="Proteomes" id="UP000231179">
    <property type="component" value="Chromosome"/>
</dbReference>
<feature type="transmembrane region" description="Helical" evidence="1">
    <location>
        <begin position="109"/>
        <end position="136"/>
    </location>
</feature>
<keyword evidence="1" id="KW-0812">Transmembrane</keyword>
<keyword evidence="1" id="KW-1133">Transmembrane helix</keyword>
<name>A0A2K8KI34_9MOLU</name>
<dbReference type="EMBL" id="CP024870">
    <property type="protein sequence ID" value="ATX71350.1"/>
    <property type="molecule type" value="Genomic_DNA"/>
</dbReference>
<organism evidence="2 3">
    <name type="scientific">Spiroplasma clarkii</name>
    <dbReference type="NCBI Taxonomy" id="2139"/>
    <lineage>
        <taxon>Bacteria</taxon>
        <taxon>Bacillati</taxon>
        <taxon>Mycoplasmatota</taxon>
        <taxon>Mollicutes</taxon>
        <taxon>Entomoplasmatales</taxon>
        <taxon>Spiroplasmataceae</taxon>
        <taxon>Spiroplasma</taxon>
    </lineage>
</organism>
<accession>A0A2K8KI34</accession>
<evidence type="ECO:0000313" key="2">
    <source>
        <dbReference type="EMBL" id="ATX71350.1"/>
    </source>
</evidence>
<gene>
    <name evidence="2" type="ORF">SCLAR_v1c10500</name>
</gene>
<dbReference type="AlphaFoldDB" id="A0A2K8KI34"/>
<feature type="transmembrane region" description="Helical" evidence="1">
    <location>
        <begin position="176"/>
        <end position="195"/>
    </location>
</feature>
<keyword evidence="1" id="KW-0472">Membrane</keyword>
<sequence>MVFTSKKIVTAKNLLLLNLKFTLRDWKVIVLGLTFVVLISLLNIAYFINDLQPGSRIILSLMIAFVFICQIIGLLGFQIIVINYLFYDQKKLGYHNIEQRKGVNSQTTFYLRLIILLIVSYLFVTIVLVFTSLLSLGTTSSIIRLNYLILPTLSLYFFATFFATTCPLMAILFKEIIGTLGICLIGILVILGPIVNKTQILGKNKNQILIENIQVASFNNKLHLAQAGFEIFKDFTPKTDVLTSLNQNFAKFNDFLNQTNQQPTKIDFTSEFFLIKTLVWLLIQKGLDHLMFWD</sequence>
<protein>
    <submittedName>
        <fullName evidence="2">Uncharacterized protein</fullName>
    </submittedName>
</protein>
<feature type="transmembrane region" description="Helical" evidence="1">
    <location>
        <begin position="148"/>
        <end position="170"/>
    </location>
</feature>
<feature type="transmembrane region" description="Helical" evidence="1">
    <location>
        <begin position="61"/>
        <end position="86"/>
    </location>
</feature>